<evidence type="ECO:0000256" key="1">
    <source>
        <dbReference type="SAM" id="MobiDB-lite"/>
    </source>
</evidence>
<feature type="domain" description="VAN3-binding protein-like auxin canalisation" evidence="2">
    <location>
        <begin position="43"/>
        <end position="312"/>
    </location>
</feature>
<dbReference type="AlphaFoldDB" id="A0A8X8A8B2"/>
<dbReference type="InterPro" id="IPR008546">
    <property type="entry name" value="VAN3-bd-like_auxin_canal"/>
</dbReference>
<dbReference type="GO" id="GO:0009734">
    <property type="term" value="P:auxin-activated signaling pathway"/>
    <property type="evidence" value="ECO:0007669"/>
    <property type="project" value="TreeGrafter"/>
</dbReference>
<dbReference type="Pfam" id="PF05703">
    <property type="entry name" value="Auxin_canalis"/>
    <property type="match status" value="1"/>
</dbReference>
<reference evidence="4" key="1">
    <citation type="journal article" date="2020" name="bioRxiv">
        <title>Hybrid origin of Populus tomentosa Carr. identified through genome sequencing and phylogenomic analysis.</title>
        <authorList>
            <person name="An X."/>
            <person name="Gao K."/>
            <person name="Chen Z."/>
            <person name="Li J."/>
            <person name="Yang X."/>
            <person name="Yang X."/>
            <person name="Zhou J."/>
            <person name="Guo T."/>
            <person name="Zhao T."/>
            <person name="Huang S."/>
            <person name="Miao D."/>
            <person name="Khan W.U."/>
            <person name="Rao P."/>
            <person name="Ye M."/>
            <person name="Lei B."/>
            <person name="Liao W."/>
            <person name="Wang J."/>
            <person name="Ji L."/>
            <person name="Li Y."/>
            <person name="Guo B."/>
            <person name="Mustafa N.S."/>
            <person name="Li S."/>
            <person name="Yun Q."/>
            <person name="Keller S.R."/>
            <person name="Mao J."/>
            <person name="Zhang R."/>
            <person name="Strauss S.H."/>
        </authorList>
    </citation>
    <scope>NUCLEOTIDE SEQUENCE</scope>
    <source>
        <strain evidence="4">GM15</strain>
        <tissue evidence="4">Leaf</tissue>
    </source>
</reference>
<evidence type="ECO:0000313" key="5">
    <source>
        <dbReference type="Proteomes" id="UP000886885"/>
    </source>
</evidence>
<feature type="domain" description="Pleckstrin-like plant" evidence="3">
    <location>
        <begin position="465"/>
        <end position="569"/>
    </location>
</feature>
<dbReference type="PANTHER" id="PTHR31351">
    <property type="entry name" value="EXPRESSED PROTEIN"/>
    <property type="match status" value="1"/>
</dbReference>
<sequence>MLAASSKPQTDSLLDSTAIMEEIPLINLRRPDHSPLCGNIPLPESPRLPMEFLSRSWSVSALEVSKSLSCMASNKSASSSSCTTASSIPEDVTGEMTEEIVQTNPSANYQFSFASSATSQLLLERIMSQSEVSPLASGRLSHSSGPLNLTESDSPPISPSDDFEDIVKYFRSHNSLNPLFNGGRASAGPGSGAPPSGAKTVGRWLKDRKEKRKEETRAQNAQLHAAVSVAAVASAIAAIAAATASSSAARRNEQLARTDMAVASAATLVAAQCVEAAEAMGAERDHLASVVSSAVNVHSHDDITTLTAAAATGNDVRFYFGQLGKSIFRCLDLLEDHLEATLVRKCDKIRGVSMIFMTEVYEPHGHQILLQLIQSLNLKALPGENRHSRMVIFLYRAALRGAATLKARALKDVLNVAAAIPIERCTGICGAGNNGHHNRSHSGELVNGENFLGACSVEFLARGSELLKRTRQGDLHWKIVSVYLHRTGQVMLKMKSRHVAGTITKKKKNIVLEVCNDMPAWPGRHLLEGGDHRRYFGLKTLARGIVEFECKNQREHDIWTQGVSRLLSTVSQRKNRILQF</sequence>
<dbReference type="GO" id="GO:0010087">
    <property type="term" value="P:phloem or xylem histogenesis"/>
    <property type="evidence" value="ECO:0007669"/>
    <property type="project" value="TreeGrafter"/>
</dbReference>
<dbReference type="OrthoDB" id="1918928at2759"/>
<dbReference type="GO" id="GO:0010305">
    <property type="term" value="P:leaf vascular tissue pattern formation"/>
    <property type="evidence" value="ECO:0007669"/>
    <property type="project" value="TreeGrafter"/>
</dbReference>
<dbReference type="EMBL" id="JAAWWB010000009">
    <property type="protein sequence ID" value="KAG6776365.1"/>
    <property type="molecule type" value="Genomic_DNA"/>
</dbReference>
<comment type="caution">
    <text evidence="4">The sequence shown here is derived from an EMBL/GenBank/DDBJ whole genome shotgun (WGS) entry which is preliminary data.</text>
</comment>
<evidence type="ECO:0008006" key="6">
    <source>
        <dbReference type="Google" id="ProtNLM"/>
    </source>
</evidence>
<evidence type="ECO:0000259" key="2">
    <source>
        <dbReference type="Pfam" id="PF05703"/>
    </source>
</evidence>
<dbReference type="Proteomes" id="UP000886885">
    <property type="component" value="Chromosome 5A"/>
</dbReference>
<dbReference type="Pfam" id="PF08458">
    <property type="entry name" value="PH_2"/>
    <property type="match status" value="1"/>
</dbReference>
<feature type="region of interest" description="Disordered" evidence="1">
    <location>
        <begin position="135"/>
        <end position="161"/>
    </location>
</feature>
<protein>
    <recommendedName>
        <fullName evidence="6">VAN3-binding protein-like</fullName>
    </recommendedName>
</protein>
<keyword evidence="5" id="KW-1185">Reference proteome</keyword>
<gene>
    <name evidence="4" type="ORF">POTOM_019871</name>
</gene>
<dbReference type="PANTHER" id="PTHR31351:SF45">
    <property type="entry name" value="AUXIN CANALIZATION PROTEIN"/>
    <property type="match status" value="1"/>
</dbReference>
<feature type="compositionally biased region" description="Polar residues" evidence="1">
    <location>
        <begin position="140"/>
        <end position="151"/>
    </location>
</feature>
<evidence type="ECO:0000313" key="4">
    <source>
        <dbReference type="EMBL" id="KAG6776365.1"/>
    </source>
</evidence>
<organism evidence="4 5">
    <name type="scientific">Populus tomentosa</name>
    <name type="common">Chinese white poplar</name>
    <dbReference type="NCBI Taxonomy" id="118781"/>
    <lineage>
        <taxon>Eukaryota</taxon>
        <taxon>Viridiplantae</taxon>
        <taxon>Streptophyta</taxon>
        <taxon>Embryophyta</taxon>
        <taxon>Tracheophyta</taxon>
        <taxon>Spermatophyta</taxon>
        <taxon>Magnoliopsida</taxon>
        <taxon>eudicotyledons</taxon>
        <taxon>Gunneridae</taxon>
        <taxon>Pentapetalae</taxon>
        <taxon>rosids</taxon>
        <taxon>fabids</taxon>
        <taxon>Malpighiales</taxon>
        <taxon>Salicaceae</taxon>
        <taxon>Saliceae</taxon>
        <taxon>Populus</taxon>
    </lineage>
</organism>
<feature type="compositionally biased region" description="Low complexity" evidence="1">
    <location>
        <begin position="182"/>
        <end position="198"/>
    </location>
</feature>
<accession>A0A8X8A8B2</accession>
<dbReference type="InterPro" id="IPR013666">
    <property type="entry name" value="PH_pln"/>
</dbReference>
<feature type="region of interest" description="Disordered" evidence="1">
    <location>
        <begin position="181"/>
        <end position="203"/>
    </location>
</feature>
<proteinExistence type="predicted"/>
<name>A0A8X8A8B2_POPTO</name>
<dbReference type="InterPro" id="IPR040269">
    <property type="entry name" value="VAB"/>
</dbReference>
<evidence type="ECO:0000259" key="3">
    <source>
        <dbReference type="Pfam" id="PF08458"/>
    </source>
</evidence>